<comment type="caution">
    <text evidence="1">The sequence shown here is derived from an EMBL/GenBank/DDBJ whole genome shotgun (WGS) entry which is preliminary data.</text>
</comment>
<dbReference type="EMBL" id="JAHRIO010071424">
    <property type="protein sequence ID" value="MEQ2182014.1"/>
    <property type="molecule type" value="Genomic_DNA"/>
</dbReference>
<keyword evidence="2" id="KW-1185">Reference proteome</keyword>
<protein>
    <submittedName>
        <fullName evidence="1">Uncharacterized protein</fullName>
    </submittedName>
</protein>
<gene>
    <name evidence="1" type="ORF">GOODEAATRI_017699</name>
</gene>
<reference evidence="1 2" key="1">
    <citation type="submission" date="2021-06" db="EMBL/GenBank/DDBJ databases">
        <authorList>
            <person name="Palmer J.M."/>
        </authorList>
    </citation>
    <scope>NUCLEOTIDE SEQUENCE [LARGE SCALE GENOMIC DNA]</scope>
    <source>
        <strain evidence="1 2">GA_2019</strain>
        <tissue evidence="1">Muscle</tissue>
    </source>
</reference>
<accession>A0ABV0PEW3</accession>
<evidence type="ECO:0000313" key="1">
    <source>
        <dbReference type="EMBL" id="MEQ2182014.1"/>
    </source>
</evidence>
<dbReference type="Proteomes" id="UP001476798">
    <property type="component" value="Unassembled WGS sequence"/>
</dbReference>
<sequence>MLENQPPFKHQTTVSAKGEKNEAPYYHCRSSCSSLKELDWVVGPPHPSLRLAVQNGLEVALRQKGTVYSVSMVHRGIESKTAMTYWMWCTASPHLIASWMTPFQAELN</sequence>
<proteinExistence type="predicted"/>
<organism evidence="1 2">
    <name type="scientific">Goodea atripinnis</name>
    <dbReference type="NCBI Taxonomy" id="208336"/>
    <lineage>
        <taxon>Eukaryota</taxon>
        <taxon>Metazoa</taxon>
        <taxon>Chordata</taxon>
        <taxon>Craniata</taxon>
        <taxon>Vertebrata</taxon>
        <taxon>Euteleostomi</taxon>
        <taxon>Actinopterygii</taxon>
        <taxon>Neopterygii</taxon>
        <taxon>Teleostei</taxon>
        <taxon>Neoteleostei</taxon>
        <taxon>Acanthomorphata</taxon>
        <taxon>Ovalentaria</taxon>
        <taxon>Atherinomorphae</taxon>
        <taxon>Cyprinodontiformes</taxon>
        <taxon>Goodeidae</taxon>
        <taxon>Goodea</taxon>
    </lineage>
</organism>
<evidence type="ECO:0000313" key="2">
    <source>
        <dbReference type="Proteomes" id="UP001476798"/>
    </source>
</evidence>
<name>A0ABV0PEW3_9TELE</name>